<comment type="caution">
    <text evidence="1">The sequence shown here is derived from an EMBL/GenBank/DDBJ whole genome shotgun (WGS) entry which is preliminary data.</text>
</comment>
<name>A0A0F8WLQ9_9ZZZZ</name>
<dbReference type="AlphaFoldDB" id="A0A0F8WLQ9"/>
<accession>A0A0F8WLQ9</accession>
<feature type="non-terminal residue" evidence="1">
    <location>
        <position position="1"/>
    </location>
</feature>
<dbReference type="EMBL" id="LAZR01068680">
    <property type="protein sequence ID" value="KKK49185.1"/>
    <property type="molecule type" value="Genomic_DNA"/>
</dbReference>
<gene>
    <name evidence="1" type="ORF">LCGC14_3137600</name>
</gene>
<feature type="non-terminal residue" evidence="1">
    <location>
        <position position="338"/>
    </location>
</feature>
<protein>
    <submittedName>
        <fullName evidence="1">Uncharacterized protein</fullName>
    </submittedName>
</protein>
<reference evidence="1" key="1">
    <citation type="journal article" date="2015" name="Nature">
        <title>Complex archaea that bridge the gap between prokaryotes and eukaryotes.</title>
        <authorList>
            <person name="Spang A."/>
            <person name="Saw J.H."/>
            <person name="Jorgensen S.L."/>
            <person name="Zaremba-Niedzwiedzka K."/>
            <person name="Martijn J."/>
            <person name="Lind A.E."/>
            <person name="van Eijk R."/>
            <person name="Schleper C."/>
            <person name="Guy L."/>
            <person name="Ettema T.J."/>
        </authorList>
    </citation>
    <scope>NUCLEOTIDE SEQUENCE</scope>
</reference>
<sequence>LFEGREYHRLIDEGAGGREEIEFEGLPLHLQMMVRDRPGHIVRETKFADYTLPGGQNYREVMLTLPSKRDMSVGGVGAIDMSKEFKGGHFDQPNVLAHFRIDDRTGPNGEKILFVEEIQSDWHQAGRRLGYQGKVGEAVDSSKWRADHGGRASNQARGRWVIYNKQGGVVGSGVEAETAEEAIRITAELMADEPVADRGQVPDAPFKGNAWAELSMKRLIRMAAEGGYAQLAWTTGEQQAERYDLSTKIDEVRVEQVYDDGRAIELVLPDGGLFRVVVNDNAIIETVEQVELQRLEGKPLDEAVGKDLADKIMMAEEQTVLTGDDLKVGGEGMKSFYD</sequence>
<proteinExistence type="predicted"/>
<evidence type="ECO:0000313" key="1">
    <source>
        <dbReference type="EMBL" id="KKK49185.1"/>
    </source>
</evidence>
<organism evidence="1">
    <name type="scientific">marine sediment metagenome</name>
    <dbReference type="NCBI Taxonomy" id="412755"/>
    <lineage>
        <taxon>unclassified sequences</taxon>
        <taxon>metagenomes</taxon>
        <taxon>ecological metagenomes</taxon>
    </lineage>
</organism>